<feature type="compositionally biased region" description="Basic and acidic residues" evidence="1">
    <location>
        <begin position="26"/>
        <end position="41"/>
    </location>
</feature>
<dbReference type="OrthoDB" id="10254686at2759"/>
<reference evidence="2" key="2">
    <citation type="submission" date="2021-04" db="EMBL/GenBank/DDBJ databases">
        <authorList>
            <person name="Podell S."/>
        </authorList>
    </citation>
    <scope>NUCLEOTIDE SEQUENCE</scope>
    <source>
        <strain evidence="2">Hildebrandi</strain>
    </source>
</reference>
<sequence length="696" mass="77619">MNIGRTSRKIFGPRRNSFETSMRPGRQRDDRQVEMRGELEPSKMLQESIRKFDVQHRQRQLPSMTQPMPASSNSDSPHSVPSQEPSMLATFIWKGQWEAVSQRLVTHPQEAQQKIQLPTFSNSDISIKALPFHLACARRPLPPTEVMKDLMASYLGACKQPTGSPLGLLPLHLVADLSNIEYNGDPKDAASRKVHMALPAKVPQSSNHADIVSMLLQTFPESVLLPEPTNEMLPLHVAAATFKVESDADSNETSIPVQVIELLVDAGPPQVATRLRDRNGLTPMDWAWRNAQFACPTCNKIMDYSDATVKDFRPICNCPDQQSSHKHPMLQLVIRSHLMTIHPTIRETEHGFMPSTIPVIQKNVFPNKKAESAIRCERGKETFHSAAKHRLREARDDASWIKDRHEIGKNASEERDAPRHLIRDENLKHASQHTTSIQAGSLTKSGSSPDLMKSPVSGIASSKMYYKALESRNIRTKFQSQALKESQPTKTAEFGTGPVRATAVNSLLSSQQEEPTRDDRNAVLCLKLRLSDLLHPGRSNSGSPTGNGRGGSSPQRSFSNAFNPNPCFEIFVAHRAGLSDGYYKSYPMYNVRDGTWEEAFIDTGLTRHQLQCGIDGASHVEIGIRVMHCPSKGSEMKLIGITQISLETLERNANRRIQGGTSIHNSSSSNNNNNKFPILQGYQVMGWLQVLSFRIK</sequence>
<proteinExistence type="predicted"/>
<comment type="caution">
    <text evidence="2">The sequence shown here is derived from an EMBL/GenBank/DDBJ whole genome shotgun (WGS) entry which is preliminary data.</text>
</comment>
<feature type="compositionally biased region" description="Low complexity" evidence="1">
    <location>
        <begin position="69"/>
        <end position="82"/>
    </location>
</feature>
<accession>A0A9K3PE71</accession>
<organism evidence="2 3">
    <name type="scientific">Nitzschia inconspicua</name>
    <dbReference type="NCBI Taxonomy" id="303405"/>
    <lineage>
        <taxon>Eukaryota</taxon>
        <taxon>Sar</taxon>
        <taxon>Stramenopiles</taxon>
        <taxon>Ochrophyta</taxon>
        <taxon>Bacillariophyta</taxon>
        <taxon>Bacillariophyceae</taxon>
        <taxon>Bacillariophycidae</taxon>
        <taxon>Bacillariales</taxon>
        <taxon>Bacillariaceae</taxon>
        <taxon>Nitzschia</taxon>
    </lineage>
</organism>
<gene>
    <name evidence="2" type="ORF">IV203_021396</name>
</gene>
<keyword evidence="3" id="KW-1185">Reference proteome</keyword>
<evidence type="ECO:0000256" key="1">
    <source>
        <dbReference type="SAM" id="MobiDB-lite"/>
    </source>
</evidence>
<dbReference type="EMBL" id="JAGRRH010000024">
    <property type="protein sequence ID" value="KAG7343451.1"/>
    <property type="molecule type" value="Genomic_DNA"/>
</dbReference>
<reference evidence="2" key="1">
    <citation type="journal article" date="2021" name="Sci. Rep.">
        <title>Diploid genomic architecture of Nitzschia inconspicua, an elite biomass production diatom.</title>
        <authorList>
            <person name="Oliver A."/>
            <person name="Podell S."/>
            <person name="Pinowska A."/>
            <person name="Traller J.C."/>
            <person name="Smith S.R."/>
            <person name="McClure R."/>
            <person name="Beliaev A."/>
            <person name="Bohutskyi P."/>
            <person name="Hill E.A."/>
            <person name="Rabines A."/>
            <person name="Zheng H."/>
            <person name="Allen L.Z."/>
            <person name="Kuo A."/>
            <person name="Grigoriev I.V."/>
            <person name="Allen A.E."/>
            <person name="Hazlebeck D."/>
            <person name="Allen E.E."/>
        </authorList>
    </citation>
    <scope>NUCLEOTIDE SEQUENCE</scope>
    <source>
        <strain evidence="2">Hildebrandi</strain>
    </source>
</reference>
<evidence type="ECO:0000313" key="2">
    <source>
        <dbReference type="EMBL" id="KAG7343451.1"/>
    </source>
</evidence>
<feature type="compositionally biased region" description="Basic residues" evidence="1">
    <location>
        <begin position="1"/>
        <end position="12"/>
    </location>
</feature>
<feature type="region of interest" description="Disordered" evidence="1">
    <location>
        <begin position="1"/>
        <end position="83"/>
    </location>
</feature>
<evidence type="ECO:0000313" key="3">
    <source>
        <dbReference type="Proteomes" id="UP000693970"/>
    </source>
</evidence>
<feature type="compositionally biased region" description="Polar residues" evidence="1">
    <location>
        <begin position="432"/>
        <end position="448"/>
    </location>
</feature>
<dbReference type="Proteomes" id="UP000693970">
    <property type="component" value="Unassembled WGS sequence"/>
</dbReference>
<protein>
    <submittedName>
        <fullName evidence="2">Uncharacterized protein</fullName>
    </submittedName>
</protein>
<dbReference type="AlphaFoldDB" id="A0A9K3PE71"/>
<feature type="region of interest" description="Disordered" evidence="1">
    <location>
        <begin position="535"/>
        <end position="558"/>
    </location>
</feature>
<name>A0A9K3PE71_9STRA</name>
<feature type="region of interest" description="Disordered" evidence="1">
    <location>
        <begin position="427"/>
        <end position="455"/>
    </location>
</feature>